<evidence type="ECO:0000256" key="1">
    <source>
        <dbReference type="SAM" id="MobiDB-lite"/>
    </source>
</evidence>
<reference evidence="2 3" key="2">
    <citation type="submission" date="2019-09" db="EMBL/GenBank/DDBJ databases">
        <authorList>
            <person name="Jin C."/>
        </authorList>
    </citation>
    <scope>NUCLEOTIDE SEQUENCE [LARGE SCALE GENOMIC DNA]</scope>
    <source>
        <strain evidence="2 3">AN110305</strain>
    </source>
</reference>
<accession>A0A5B2WUN6</accession>
<comment type="caution">
    <text evidence="2">The sequence shown here is derived from an EMBL/GenBank/DDBJ whole genome shotgun (WGS) entry which is preliminary data.</text>
</comment>
<name>A0A5B2WUN6_9PSEU</name>
<evidence type="ECO:0000313" key="2">
    <source>
        <dbReference type="EMBL" id="KAA2255245.1"/>
    </source>
</evidence>
<sequence>MGVEDVVEGSVTAVEDAVALGTRDKAESPAAQVAENRIPAPADRTRATRVHASPADVARVLRQRRVEHS</sequence>
<gene>
    <name evidence="2" type="ORF">F0L68_28925</name>
</gene>
<organism evidence="2 3">
    <name type="scientific">Solihabitans fulvus</name>
    <dbReference type="NCBI Taxonomy" id="1892852"/>
    <lineage>
        <taxon>Bacteria</taxon>
        <taxon>Bacillati</taxon>
        <taxon>Actinomycetota</taxon>
        <taxon>Actinomycetes</taxon>
        <taxon>Pseudonocardiales</taxon>
        <taxon>Pseudonocardiaceae</taxon>
        <taxon>Solihabitans</taxon>
    </lineage>
</organism>
<protein>
    <submittedName>
        <fullName evidence="2">Uncharacterized protein</fullName>
    </submittedName>
</protein>
<keyword evidence="3" id="KW-1185">Reference proteome</keyword>
<feature type="region of interest" description="Disordered" evidence="1">
    <location>
        <begin position="23"/>
        <end position="69"/>
    </location>
</feature>
<evidence type="ECO:0000313" key="3">
    <source>
        <dbReference type="Proteomes" id="UP000323454"/>
    </source>
</evidence>
<reference evidence="2 3" key="1">
    <citation type="submission" date="2019-09" db="EMBL/GenBank/DDBJ databases">
        <title>Goodfellowia gen. nov., a new genus of the Pseudonocardineae related to Actinoalloteichus, containing Goodfellowia coeruleoviolacea gen. nov., comb. nov. gen. nov., comb. nov.</title>
        <authorList>
            <person name="Labeda D."/>
        </authorList>
    </citation>
    <scope>NUCLEOTIDE SEQUENCE [LARGE SCALE GENOMIC DNA]</scope>
    <source>
        <strain evidence="2 3">AN110305</strain>
    </source>
</reference>
<dbReference type="AlphaFoldDB" id="A0A5B2WUN6"/>
<proteinExistence type="predicted"/>
<dbReference type="EMBL" id="VUOB01000058">
    <property type="protein sequence ID" value="KAA2255245.1"/>
    <property type="molecule type" value="Genomic_DNA"/>
</dbReference>
<dbReference type="RefSeq" id="WP_149852999.1">
    <property type="nucleotide sequence ID" value="NZ_VUOB01000058.1"/>
</dbReference>
<dbReference type="Proteomes" id="UP000323454">
    <property type="component" value="Unassembled WGS sequence"/>
</dbReference>